<accession>A0A6M5YFC0</accession>
<organism evidence="2 3">
    <name type="scientific">Spirosoma taeanense</name>
    <dbReference type="NCBI Taxonomy" id="2735870"/>
    <lineage>
        <taxon>Bacteria</taxon>
        <taxon>Pseudomonadati</taxon>
        <taxon>Bacteroidota</taxon>
        <taxon>Cytophagia</taxon>
        <taxon>Cytophagales</taxon>
        <taxon>Cytophagaceae</taxon>
        <taxon>Spirosoma</taxon>
    </lineage>
</organism>
<reference evidence="2 3" key="1">
    <citation type="submission" date="2020-05" db="EMBL/GenBank/DDBJ databases">
        <title>Genome sequencing of Spirosoma sp. TS118.</title>
        <authorList>
            <person name="Lee J.-H."/>
            <person name="Jeong S."/>
            <person name="Zhao L."/>
            <person name="Jung J.-H."/>
            <person name="Kim M.-K."/>
            <person name="Lim S."/>
        </authorList>
    </citation>
    <scope>NUCLEOTIDE SEQUENCE [LARGE SCALE GENOMIC DNA]</scope>
    <source>
        <strain evidence="2 3">TS118</strain>
    </source>
</reference>
<dbReference type="Gene3D" id="3.40.630.30">
    <property type="match status" value="1"/>
</dbReference>
<dbReference type="PROSITE" id="PS51186">
    <property type="entry name" value="GNAT"/>
    <property type="match status" value="1"/>
</dbReference>
<evidence type="ECO:0000313" key="3">
    <source>
        <dbReference type="Proteomes" id="UP000502756"/>
    </source>
</evidence>
<dbReference type="SUPFAM" id="SSF55729">
    <property type="entry name" value="Acyl-CoA N-acyltransferases (Nat)"/>
    <property type="match status" value="1"/>
</dbReference>
<evidence type="ECO:0000313" key="2">
    <source>
        <dbReference type="EMBL" id="QJW92314.1"/>
    </source>
</evidence>
<dbReference type="CDD" id="cd04301">
    <property type="entry name" value="NAT_SF"/>
    <property type="match status" value="1"/>
</dbReference>
<dbReference type="AlphaFoldDB" id="A0A6M5YFC0"/>
<gene>
    <name evidence="2" type="ORF">HNV11_10985</name>
</gene>
<proteinExistence type="predicted"/>
<dbReference type="InterPro" id="IPR000182">
    <property type="entry name" value="GNAT_dom"/>
</dbReference>
<dbReference type="InterPro" id="IPR016181">
    <property type="entry name" value="Acyl_CoA_acyltransferase"/>
</dbReference>
<dbReference type="EMBL" id="CP053435">
    <property type="protein sequence ID" value="QJW92314.1"/>
    <property type="molecule type" value="Genomic_DNA"/>
</dbReference>
<dbReference type="Proteomes" id="UP000502756">
    <property type="component" value="Chromosome"/>
</dbReference>
<keyword evidence="3" id="KW-1185">Reference proteome</keyword>
<feature type="domain" description="N-acetyltransferase" evidence="1">
    <location>
        <begin position="5"/>
        <end position="148"/>
    </location>
</feature>
<dbReference type="GO" id="GO:0016747">
    <property type="term" value="F:acyltransferase activity, transferring groups other than amino-acyl groups"/>
    <property type="evidence" value="ECO:0007669"/>
    <property type="project" value="InterPro"/>
</dbReference>
<keyword evidence="2" id="KW-0808">Transferase</keyword>
<dbReference type="KEGG" id="stae:HNV11_10985"/>
<name>A0A6M5YFC0_9BACT</name>
<sequence>MANDITIRLHRASDRNDILNLLRLNTPDYFSPDEEQDLLYYLDDHSDHYYVVETDNVIQGCGGFNVMVDGLTVRLSWDIIHPQSQGKGLGSALTKFRIQQIQQLVGVKTIEVRTSQFVYPFYERFGFELREIVKDYWAAGFDLYRLDRAVRSVNP</sequence>
<protein>
    <submittedName>
        <fullName evidence="2">GNAT family N-acetyltransferase</fullName>
    </submittedName>
</protein>
<evidence type="ECO:0000259" key="1">
    <source>
        <dbReference type="PROSITE" id="PS51186"/>
    </source>
</evidence>
<dbReference type="Pfam" id="PF00583">
    <property type="entry name" value="Acetyltransf_1"/>
    <property type="match status" value="1"/>
</dbReference>